<evidence type="ECO:0000313" key="2">
    <source>
        <dbReference type="Proteomes" id="UP001497497"/>
    </source>
</evidence>
<gene>
    <name evidence="1" type="ORF">GSLYS_00017759001</name>
</gene>
<feature type="non-terminal residue" evidence="1">
    <location>
        <position position="1"/>
    </location>
</feature>
<dbReference type="EMBL" id="CAXITT010000610">
    <property type="protein sequence ID" value="CAL1544246.1"/>
    <property type="molecule type" value="Genomic_DNA"/>
</dbReference>
<dbReference type="AlphaFoldDB" id="A0AAV2IBM1"/>
<reference evidence="1 2" key="1">
    <citation type="submission" date="2024-04" db="EMBL/GenBank/DDBJ databases">
        <authorList>
            <consortium name="Genoscope - CEA"/>
            <person name="William W."/>
        </authorList>
    </citation>
    <scope>NUCLEOTIDE SEQUENCE [LARGE SCALE GENOMIC DNA]</scope>
</reference>
<comment type="caution">
    <text evidence="1">The sequence shown here is derived from an EMBL/GenBank/DDBJ whole genome shotgun (WGS) entry which is preliminary data.</text>
</comment>
<organism evidence="1 2">
    <name type="scientific">Lymnaea stagnalis</name>
    <name type="common">Great pond snail</name>
    <name type="synonym">Helix stagnalis</name>
    <dbReference type="NCBI Taxonomy" id="6523"/>
    <lineage>
        <taxon>Eukaryota</taxon>
        <taxon>Metazoa</taxon>
        <taxon>Spiralia</taxon>
        <taxon>Lophotrochozoa</taxon>
        <taxon>Mollusca</taxon>
        <taxon>Gastropoda</taxon>
        <taxon>Heterobranchia</taxon>
        <taxon>Euthyneura</taxon>
        <taxon>Panpulmonata</taxon>
        <taxon>Hygrophila</taxon>
        <taxon>Lymnaeoidea</taxon>
        <taxon>Lymnaeidae</taxon>
        <taxon>Lymnaea</taxon>
    </lineage>
</organism>
<accession>A0AAV2IBM1</accession>
<sequence>RLSALRARWRLKDLIQQQNKDFPEKLKTNATNTLLPGVSPNQIKLVTSLWDDLMRCSDMWGKRLVKHLLKKCPKLSCSIAVKTDGGLTSPVKVHLGRSLVRHISDVIFNLPHSAALESA</sequence>
<feature type="non-terminal residue" evidence="1">
    <location>
        <position position="119"/>
    </location>
</feature>
<name>A0AAV2IBM1_LYMST</name>
<proteinExistence type="predicted"/>
<dbReference type="Proteomes" id="UP001497497">
    <property type="component" value="Unassembled WGS sequence"/>
</dbReference>
<protein>
    <submittedName>
        <fullName evidence="1">Uncharacterized protein</fullName>
    </submittedName>
</protein>
<evidence type="ECO:0000313" key="1">
    <source>
        <dbReference type="EMBL" id="CAL1544246.1"/>
    </source>
</evidence>
<keyword evidence="2" id="KW-1185">Reference proteome</keyword>